<proteinExistence type="predicted"/>
<evidence type="ECO:0000313" key="2">
    <source>
        <dbReference type="EnsemblPlants" id="AUR62020707-RA:cds"/>
    </source>
</evidence>
<organism evidence="2 3">
    <name type="scientific">Chenopodium quinoa</name>
    <name type="common">Quinoa</name>
    <dbReference type="NCBI Taxonomy" id="63459"/>
    <lineage>
        <taxon>Eukaryota</taxon>
        <taxon>Viridiplantae</taxon>
        <taxon>Streptophyta</taxon>
        <taxon>Embryophyta</taxon>
        <taxon>Tracheophyta</taxon>
        <taxon>Spermatophyta</taxon>
        <taxon>Magnoliopsida</taxon>
        <taxon>eudicotyledons</taxon>
        <taxon>Gunneridae</taxon>
        <taxon>Pentapetalae</taxon>
        <taxon>Caryophyllales</taxon>
        <taxon>Chenopodiaceae</taxon>
        <taxon>Chenopodioideae</taxon>
        <taxon>Atripliceae</taxon>
        <taxon>Chenopodium</taxon>
    </lineage>
</organism>
<dbReference type="Gramene" id="AUR62020707-RA">
    <property type="protein sequence ID" value="AUR62020707-RA:cds"/>
    <property type="gene ID" value="AUR62020707"/>
</dbReference>
<dbReference type="Proteomes" id="UP000596660">
    <property type="component" value="Unplaced"/>
</dbReference>
<reference evidence="2" key="1">
    <citation type="journal article" date="2017" name="Nature">
        <title>The genome of Chenopodium quinoa.</title>
        <authorList>
            <person name="Jarvis D.E."/>
            <person name="Ho Y.S."/>
            <person name="Lightfoot D.J."/>
            <person name="Schmoeckel S.M."/>
            <person name="Li B."/>
            <person name="Borm T.J.A."/>
            <person name="Ohyanagi H."/>
            <person name="Mineta K."/>
            <person name="Michell C.T."/>
            <person name="Saber N."/>
            <person name="Kharbatia N.M."/>
            <person name="Rupper R.R."/>
            <person name="Sharp A.R."/>
            <person name="Dally N."/>
            <person name="Boughton B.A."/>
            <person name="Woo Y.H."/>
            <person name="Gao G."/>
            <person name="Schijlen E.G.W.M."/>
            <person name="Guo X."/>
            <person name="Momin A.A."/>
            <person name="Negrao S."/>
            <person name="Al-Babili S."/>
            <person name="Gehring C."/>
            <person name="Roessner U."/>
            <person name="Jung C."/>
            <person name="Murphy K."/>
            <person name="Arold S.T."/>
            <person name="Gojobori T."/>
            <person name="van der Linden C.G."/>
            <person name="van Loo E.N."/>
            <person name="Jellen E.N."/>
            <person name="Maughan P.J."/>
            <person name="Tester M."/>
        </authorList>
    </citation>
    <scope>NUCLEOTIDE SEQUENCE [LARGE SCALE GENOMIC DNA]</scope>
    <source>
        <strain evidence="2">cv. PI 614886</strain>
    </source>
</reference>
<feature type="compositionally biased region" description="Low complexity" evidence="1">
    <location>
        <begin position="1"/>
        <end position="12"/>
    </location>
</feature>
<dbReference type="EnsemblPlants" id="AUR62020707-RA">
    <property type="protein sequence ID" value="AUR62020707-RA:cds"/>
    <property type="gene ID" value="AUR62020707"/>
</dbReference>
<evidence type="ECO:0000256" key="1">
    <source>
        <dbReference type="SAM" id="MobiDB-lite"/>
    </source>
</evidence>
<name>A0A803LZ06_CHEQI</name>
<sequence>TRNRSTSSETSNDQVVPIRRQKKRSRDETTGVDALPCQRMPRRAAACLDFKEKAVCMPDEDDSVVNVKREPIVDEEIAAINLTSVEMLQVTDLFITGVIHPSKPNADKHYECIKPATSYRKIFSHFFEKAHACVQGDFIYNQLMGLDTMSKDSDQKFSCLPVLIALQEESKKNMACLPENRALSIKIGGAEQADSSNLLKVVAEEDEDAKLARLLRGLAFYESEKGKA</sequence>
<feature type="region of interest" description="Disordered" evidence="1">
    <location>
        <begin position="1"/>
        <end position="35"/>
    </location>
</feature>
<accession>A0A803LZ06</accession>
<protein>
    <submittedName>
        <fullName evidence="2">Uncharacterized protein</fullName>
    </submittedName>
</protein>
<reference evidence="2" key="2">
    <citation type="submission" date="2021-03" db="UniProtKB">
        <authorList>
            <consortium name="EnsemblPlants"/>
        </authorList>
    </citation>
    <scope>IDENTIFICATION</scope>
</reference>
<evidence type="ECO:0000313" key="3">
    <source>
        <dbReference type="Proteomes" id="UP000596660"/>
    </source>
</evidence>
<keyword evidence="3" id="KW-1185">Reference proteome</keyword>
<dbReference type="AlphaFoldDB" id="A0A803LZ06"/>